<comment type="caution">
    <text evidence="5">The sequence shown here is derived from an EMBL/GenBank/DDBJ whole genome shotgun (WGS) entry which is preliminary data.</text>
</comment>
<dbReference type="PANTHER" id="PTHR47235">
    <property type="entry name" value="BLR6548 PROTEIN"/>
    <property type="match status" value="1"/>
</dbReference>
<keyword evidence="2 3" id="KW-0732">Signal</keyword>
<feature type="chain" id="PRO_5047106366" evidence="3">
    <location>
        <begin position="27"/>
        <end position="406"/>
    </location>
</feature>
<protein>
    <submittedName>
        <fullName evidence="5">ABC transporter substrate-binding protein</fullName>
    </submittedName>
</protein>
<evidence type="ECO:0000256" key="2">
    <source>
        <dbReference type="ARBA" id="ARBA00022729"/>
    </source>
</evidence>
<evidence type="ECO:0000256" key="3">
    <source>
        <dbReference type="SAM" id="SignalP"/>
    </source>
</evidence>
<organism evidence="5 6">
    <name type="scientific">Camelimonas fluminis</name>
    <dbReference type="NCBI Taxonomy" id="1576911"/>
    <lineage>
        <taxon>Bacteria</taxon>
        <taxon>Pseudomonadati</taxon>
        <taxon>Pseudomonadota</taxon>
        <taxon>Alphaproteobacteria</taxon>
        <taxon>Hyphomicrobiales</taxon>
        <taxon>Chelatococcaceae</taxon>
        <taxon>Camelimonas</taxon>
    </lineage>
</organism>
<dbReference type="Proteomes" id="UP001595704">
    <property type="component" value="Unassembled WGS sequence"/>
</dbReference>
<dbReference type="RefSeq" id="WP_191320253.1">
    <property type="nucleotide sequence ID" value="NZ_BNCG01000015.1"/>
</dbReference>
<gene>
    <name evidence="5" type="ORF">ACFONL_16305</name>
</gene>
<evidence type="ECO:0000259" key="4">
    <source>
        <dbReference type="Pfam" id="PF13458"/>
    </source>
</evidence>
<evidence type="ECO:0000256" key="1">
    <source>
        <dbReference type="ARBA" id="ARBA00010062"/>
    </source>
</evidence>
<dbReference type="PROSITE" id="PS51257">
    <property type="entry name" value="PROKAR_LIPOPROTEIN"/>
    <property type="match status" value="1"/>
</dbReference>
<keyword evidence="6" id="KW-1185">Reference proteome</keyword>
<dbReference type="InterPro" id="IPR028082">
    <property type="entry name" value="Peripla_BP_I"/>
</dbReference>
<reference evidence="6" key="1">
    <citation type="journal article" date="2019" name="Int. J. Syst. Evol. Microbiol.">
        <title>The Global Catalogue of Microorganisms (GCM) 10K type strain sequencing project: providing services to taxonomists for standard genome sequencing and annotation.</title>
        <authorList>
            <consortium name="The Broad Institute Genomics Platform"/>
            <consortium name="The Broad Institute Genome Sequencing Center for Infectious Disease"/>
            <person name="Wu L."/>
            <person name="Ma J."/>
        </authorList>
    </citation>
    <scope>NUCLEOTIDE SEQUENCE [LARGE SCALE GENOMIC DNA]</scope>
    <source>
        <strain evidence="6">KCTC 42282</strain>
    </source>
</reference>
<dbReference type="EMBL" id="JBHRYC010000082">
    <property type="protein sequence ID" value="MFC3638903.1"/>
    <property type="molecule type" value="Genomic_DNA"/>
</dbReference>
<accession>A0ABV7UK58</accession>
<feature type="domain" description="Leucine-binding protein" evidence="4">
    <location>
        <begin position="37"/>
        <end position="390"/>
    </location>
</feature>
<proteinExistence type="inferred from homology"/>
<evidence type="ECO:0000313" key="6">
    <source>
        <dbReference type="Proteomes" id="UP001595704"/>
    </source>
</evidence>
<comment type="similarity">
    <text evidence="1">Belongs to the leucine-binding protein family.</text>
</comment>
<feature type="signal peptide" evidence="3">
    <location>
        <begin position="1"/>
        <end position="26"/>
    </location>
</feature>
<dbReference type="InterPro" id="IPR028081">
    <property type="entry name" value="Leu-bd"/>
</dbReference>
<dbReference type="Pfam" id="PF13458">
    <property type="entry name" value="Peripla_BP_6"/>
    <property type="match status" value="1"/>
</dbReference>
<dbReference type="SUPFAM" id="SSF53822">
    <property type="entry name" value="Periplasmic binding protein-like I"/>
    <property type="match status" value="1"/>
</dbReference>
<name>A0ABV7UK58_9HYPH</name>
<sequence length="406" mass="43876">MSGIRSVLAPAFAAAAMLSCGAPSGAAEYSKGANDREIRIGHTVPYSGPASAYGAVGLLTAAYYEMINARGGVNGRKIRFISLDDAYNPAKTVEQTRKLVEQDDVFAMIGQVGTVTSSAVQKYLNSRKIPQLLIASGASKWNDPKNYPYSTALYALYEMEGRVFAQYLLKHNPGARVSILIQNDDAGRDYAKGFKDGLGAAAAKMVVRELSYETSDTTIDSQIVALKASGADTLFMMATPKFGAQAIRKIAETGWKPAVYLAAVTASIGTVLQPAGPENAKGFMSAFAFKRADDPLWANTPDVIAYKKFFADWYKSGNISECSNVIAYATAYLTVRLLERCGDNLTRENLLKQATTLSDVELPLLLPGIKVNTSPDDYSPIRQMQIGRFNGASWVMEGELISADMR</sequence>
<evidence type="ECO:0000313" key="5">
    <source>
        <dbReference type="EMBL" id="MFC3638903.1"/>
    </source>
</evidence>
<dbReference type="CDD" id="cd06343">
    <property type="entry name" value="PBP1_ABC_ligand_binding-like"/>
    <property type="match status" value="1"/>
</dbReference>
<dbReference type="PANTHER" id="PTHR47235:SF1">
    <property type="entry name" value="BLR6548 PROTEIN"/>
    <property type="match status" value="1"/>
</dbReference>
<dbReference type="Gene3D" id="3.40.50.2300">
    <property type="match status" value="2"/>
</dbReference>